<dbReference type="Ensembl" id="ENSCMIT00000012104.1">
    <property type="protein sequence ID" value="ENSCMIP00000011819.1"/>
    <property type="gene ID" value="ENSCMIG00000006108.1"/>
</dbReference>
<dbReference type="Gene3D" id="3.60.10.10">
    <property type="entry name" value="Endonuclease/exonuclease/phosphatase"/>
    <property type="match status" value="1"/>
</dbReference>
<evidence type="ECO:0000259" key="15">
    <source>
        <dbReference type="Pfam" id="PF03372"/>
    </source>
</evidence>
<feature type="domain" description="Endonuclease/exonuclease/phosphatase" evidence="15">
    <location>
        <begin position="13"/>
        <end position="272"/>
    </location>
</feature>
<dbReference type="Proteomes" id="UP000314986">
    <property type="component" value="Unassembled WGS sequence"/>
</dbReference>
<reference evidence="17" key="4">
    <citation type="submission" date="2025-05" db="UniProtKB">
        <authorList>
            <consortium name="Ensembl"/>
        </authorList>
    </citation>
    <scope>IDENTIFICATION</scope>
</reference>
<dbReference type="KEGG" id="cmk:103189719"/>
<proteinExistence type="evidence at transcript level"/>
<keyword evidence="12" id="KW-0443">Lipid metabolism</keyword>
<evidence type="ECO:0000256" key="5">
    <source>
        <dbReference type="ARBA" id="ARBA00012369"/>
    </source>
</evidence>
<evidence type="ECO:0000256" key="2">
    <source>
        <dbReference type="ARBA" id="ARBA00004760"/>
    </source>
</evidence>
<evidence type="ECO:0000256" key="14">
    <source>
        <dbReference type="SAM" id="Phobius"/>
    </source>
</evidence>
<dbReference type="OrthoDB" id="387657at2759"/>
<evidence type="ECO:0000256" key="9">
    <source>
        <dbReference type="ARBA" id="ARBA00022842"/>
    </source>
</evidence>
<keyword evidence="10" id="KW-0746">Sphingolipid metabolism</keyword>
<keyword evidence="18" id="KW-1185">Reference proteome</keyword>
<dbReference type="OMA" id="SCEWEPN"/>
<dbReference type="PANTHER" id="PTHR16320">
    <property type="entry name" value="SPHINGOMYELINASE FAMILY MEMBER"/>
    <property type="match status" value="1"/>
</dbReference>
<reference evidence="18" key="2">
    <citation type="journal article" date="2007" name="PLoS Biol.">
        <title>Survey sequencing and comparative analysis of the elephant shark (Callorhinchus milii) genome.</title>
        <authorList>
            <person name="Venkatesh B."/>
            <person name="Kirkness E.F."/>
            <person name="Loh Y.H."/>
            <person name="Halpern A.L."/>
            <person name="Lee A.P."/>
            <person name="Johnson J."/>
            <person name="Dandona N."/>
            <person name="Viswanathan L.D."/>
            <person name="Tay A."/>
            <person name="Venter J.C."/>
            <person name="Strausberg R.L."/>
            <person name="Brenner S."/>
        </authorList>
    </citation>
    <scope>NUCLEOTIDE SEQUENCE [LARGE SCALE GENOMIC DNA]</scope>
</reference>
<dbReference type="GO" id="GO:0006665">
    <property type="term" value="P:sphingolipid metabolic process"/>
    <property type="evidence" value="ECO:0007669"/>
    <property type="project" value="UniProtKB-KW"/>
</dbReference>
<comment type="pathway">
    <text evidence="2">Lipid metabolism; sphingolipid metabolism.</text>
</comment>
<accession>V9KEJ0</accession>
<dbReference type="GeneTree" id="ENSGT00390000009166"/>
<evidence type="ECO:0000313" key="16">
    <source>
        <dbReference type="EMBL" id="AFO96718.1"/>
    </source>
</evidence>
<comment type="subcellular location">
    <subcellularLocation>
        <location evidence="1">Membrane</location>
        <topology evidence="1">Multi-pass membrane protein</topology>
    </subcellularLocation>
</comment>
<keyword evidence="9" id="KW-0460">Magnesium</keyword>
<dbReference type="SUPFAM" id="SSF56219">
    <property type="entry name" value="DNase I-like"/>
    <property type="match status" value="1"/>
</dbReference>
<organism evidence="16">
    <name type="scientific">Callorhinchus milii</name>
    <name type="common">Ghost shark</name>
    <dbReference type="NCBI Taxonomy" id="7868"/>
    <lineage>
        <taxon>Eukaryota</taxon>
        <taxon>Metazoa</taxon>
        <taxon>Chordata</taxon>
        <taxon>Craniata</taxon>
        <taxon>Vertebrata</taxon>
        <taxon>Chondrichthyes</taxon>
        <taxon>Holocephali</taxon>
        <taxon>Chimaeriformes</taxon>
        <taxon>Callorhinchidae</taxon>
        <taxon>Callorhinchus</taxon>
    </lineage>
</organism>
<dbReference type="InterPro" id="IPR005135">
    <property type="entry name" value="Endo/exonuclease/phosphatase"/>
</dbReference>
<evidence type="ECO:0000256" key="6">
    <source>
        <dbReference type="ARBA" id="ARBA00022692"/>
    </source>
</evidence>
<comment type="pathway">
    <text evidence="3">Sphingolipid metabolism.</text>
</comment>
<dbReference type="GeneID" id="103189719"/>
<evidence type="ECO:0000256" key="4">
    <source>
        <dbReference type="ARBA" id="ARBA00006335"/>
    </source>
</evidence>
<dbReference type="CTD" id="797914"/>
<feature type="transmembrane region" description="Helical" evidence="14">
    <location>
        <begin position="331"/>
        <end position="350"/>
    </location>
</feature>
<evidence type="ECO:0000256" key="1">
    <source>
        <dbReference type="ARBA" id="ARBA00004141"/>
    </source>
</evidence>
<gene>
    <name evidence="17" type="primary">smpd2b</name>
</gene>
<protein>
    <recommendedName>
        <fullName evidence="5">sphingomyelin phosphodiesterase</fullName>
        <ecNumber evidence="5">3.1.4.12</ecNumber>
    </recommendedName>
</protein>
<evidence type="ECO:0000256" key="7">
    <source>
        <dbReference type="ARBA" id="ARBA00022723"/>
    </source>
</evidence>
<name>V9KEJ0_CALMI</name>
<evidence type="ECO:0000256" key="12">
    <source>
        <dbReference type="ARBA" id="ARBA00023098"/>
    </source>
</evidence>
<evidence type="ECO:0000256" key="11">
    <source>
        <dbReference type="ARBA" id="ARBA00022989"/>
    </source>
</evidence>
<dbReference type="STRING" id="7868.ENSCMIP00000011819"/>
<evidence type="ECO:0000256" key="13">
    <source>
        <dbReference type="ARBA" id="ARBA00023136"/>
    </source>
</evidence>
<reference evidence="16 18" key="3">
    <citation type="journal article" date="2014" name="Nature">
        <title>Elephant shark genome provides unique insights into gnathostome evolution.</title>
        <authorList>
            <consortium name="International Elephant Shark Genome Sequencing Consortium"/>
            <person name="Venkatesh B."/>
            <person name="Lee A.P."/>
            <person name="Ravi V."/>
            <person name="Maurya A.K."/>
            <person name="Lian M.M."/>
            <person name="Swann J.B."/>
            <person name="Ohta Y."/>
            <person name="Flajnik M.F."/>
            <person name="Sutoh Y."/>
            <person name="Kasahara M."/>
            <person name="Hoon S."/>
            <person name="Gangu V."/>
            <person name="Roy S.W."/>
            <person name="Irimia M."/>
            <person name="Korzh V."/>
            <person name="Kondrychyn I."/>
            <person name="Lim Z.W."/>
            <person name="Tay B.H."/>
            <person name="Tohari S."/>
            <person name="Kong K.W."/>
            <person name="Ho S."/>
            <person name="Lorente-Galdos B."/>
            <person name="Quilez J."/>
            <person name="Marques-Bonet T."/>
            <person name="Raney B.J."/>
            <person name="Ingham P.W."/>
            <person name="Tay A."/>
            <person name="Hillier L.W."/>
            <person name="Minx P."/>
            <person name="Boehm T."/>
            <person name="Wilson R.K."/>
            <person name="Brenner S."/>
            <person name="Warren W.C."/>
        </authorList>
    </citation>
    <scope>NUCLEOTIDE SEQUENCE</scope>
    <source>
        <tissue evidence="16">Intestine</tissue>
    </source>
</reference>
<keyword evidence="6 14" id="KW-0812">Transmembrane</keyword>
<dbReference type="GO" id="GO:0004767">
    <property type="term" value="F:sphingomyelin phosphodiesterase activity"/>
    <property type="evidence" value="ECO:0007669"/>
    <property type="project" value="UniProtKB-EC"/>
</dbReference>
<dbReference type="EMBL" id="JW864201">
    <property type="protein sequence ID" value="AFO96718.1"/>
    <property type="molecule type" value="mRNA"/>
</dbReference>
<sequence>MASPLAVRFRVFTLNCWGIRYLSKCCRERYEMIAKLLCDETYDVVLLQEVWSEQDYHFLKNEMINTYSSSQYFRSGAIGSGLCIFSRYKIIDSFLYRYSLNGYPYKVQHGDWFGGKSVALVIVNIQGIMAHVYLTHLHAEYCRENDDYLPHRLLQAWELAQFIRHTSKTADLVILGGDLNMHPADLGNRLLQISTGLKDSFLEAEKFEGSEGGCTLLSQNCFASTSDLQSFPLGIRIDYILYKASEGFRVRCEHLTTTSGTAPGKSIPYSDHEAVCATLQIQREEGVAGSKRHVEEPDPLLVDVLNEARTEVKVGIHAAERVRYSSGRMTILGFILLLLEVAIAVIPFASAMAEHSFPKVSFYFLGFVAFGVVLIAGILYVFHTIEVKILQGTEDQMRNAIQALQERLEC</sequence>
<keyword evidence="13 14" id="KW-0472">Membrane</keyword>
<feature type="transmembrane region" description="Helical" evidence="14">
    <location>
        <begin position="362"/>
        <end position="382"/>
    </location>
</feature>
<dbReference type="Pfam" id="PF03372">
    <property type="entry name" value="Exo_endo_phos"/>
    <property type="match status" value="1"/>
</dbReference>
<evidence type="ECO:0000313" key="18">
    <source>
        <dbReference type="Proteomes" id="UP000314986"/>
    </source>
</evidence>
<dbReference type="PANTHER" id="PTHR16320:SF24">
    <property type="entry name" value="PHOSPHODIESTERASE, PUTATIVE-RELATED"/>
    <property type="match status" value="1"/>
</dbReference>
<dbReference type="GO" id="GO:0046872">
    <property type="term" value="F:metal ion binding"/>
    <property type="evidence" value="ECO:0007669"/>
    <property type="project" value="UniProtKB-KW"/>
</dbReference>
<keyword evidence="11 14" id="KW-1133">Transmembrane helix</keyword>
<evidence type="ECO:0000256" key="10">
    <source>
        <dbReference type="ARBA" id="ARBA00022919"/>
    </source>
</evidence>
<dbReference type="AlphaFoldDB" id="V9KEJ0"/>
<dbReference type="GO" id="GO:0016020">
    <property type="term" value="C:membrane"/>
    <property type="evidence" value="ECO:0007669"/>
    <property type="project" value="UniProtKB-SubCell"/>
</dbReference>
<dbReference type="InterPro" id="IPR036691">
    <property type="entry name" value="Endo/exonu/phosph_ase_sf"/>
</dbReference>
<dbReference type="InterPro" id="IPR038772">
    <property type="entry name" value="Sph/SMPD2-like"/>
</dbReference>
<keyword evidence="7" id="KW-0479">Metal-binding</keyword>
<evidence type="ECO:0000313" key="17">
    <source>
        <dbReference type="Ensembl" id="ENSCMIP00000011819.1"/>
    </source>
</evidence>
<keyword evidence="8" id="KW-0378">Hydrolase</keyword>
<reference evidence="18" key="1">
    <citation type="journal article" date="2006" name="Science">
        <title>Ancient noncoding elements conserved in the human genome.</title>
        <authorList>
            <person name="Venkatesh B."/>
            <person name="Kirkness E.F."/>
            <person name="Loh Y.H."/>
            <person name="Halpern A.L."/>
            <person name="Lee A.P."/>
            <person name="Johnson J."/>
            <person name="Dandona N."/>
            <person name="Viswanathan L.D."/>
            <person name="Tay A."/>
            <person name="Venter J.C."/>
            <person name="Strausberg R.L."/>
            <person name="Brenner S."/>
        </authorList>
    </citation>
    <scope>NUCLEOTIDE SEQUENCE [LARGE SCALE GENOMIC DNA]</scope>
</reference>
<comment type="similarity">
    <text evidence="4">Belongs to the neutral sphingomyelinase family.</text>
</comment>
<dbReference type="RefSeq" id="XP_007908409.2">
    <property type="nucleotide sequence ID" value="XM_007910218.2"/>
</dbReference>
<evidence type="ECO:0000256" key="8">
    <source>
        <dbReference type="ARBA" id="ARBA00022801"/>
    </source>
</evidence>
<evidence type="ECO:0000256" key="3">
    <source>
        <dbReference type="ARBA" id="ARBA00004991"/>
    </source>
</evidence>
<dbReference type="EC" id="3.1.4.12" evidence="5"/>